<dbReference type="Proteomes" id="UP000694941">
    <property type="component" value="Unplaced"/>
</dbReference>
<evidence type="ECO:0000256" key="1">
    <source>
        <dbReference type="PROSITE-ProRule" id="PRU00557"/>
    </source>
</evidence>
<feature type="signal peptide" evidence="2">
    <location>
        <begin position="1"/>
        <end position="19"/>
    </location>
</feature>
<dbReference type="RefSeq" id="XP_022241763.1">
    <property type="nucleotide sequence ID" value="XM_022386055.1"/>
</dbReference>
<feature type="chain" id="PRO_5046767708" evidence="2">
    <location>
        <begin position="20"/>
        <end position="971"/>
    </location>
</feature>
<evidence type="ECO:0000313" key="5">
    <source>
        <dbReference type="RefSeq" id="XP_022241763.1"/>
    </source>
</evidence>
<evidence type="ECO:0000313" key="4">
    <source>
        <dbReference type="Proteomes" id="UP000694941"/>
    </source>
</evidence>
<organism evidence="4 5">
    <name type="scientific">Limulus polyphemus</name>
    <name type="common">Atlantic horseshoe crab</name>
    <dbReference type="NCBI Taxonomy" id="6850"/>
    <lineage>
        <taxon>Eukaryota</taxon>
        <taxon>Metazoa</taxon>
        <taxon>Ecdysozoa</taxon>
        <taxon>Arthropoda</taxon>
        <taxon>Chelicerata</taxon>
        <taxon>Merostomata</taxon>
        <taxon>Xiphosura</taxon>
        <taxon>Limulidae</taxon>
        <taxon>Limulus</taxon>
    </lineage>
</organism>
<keyword evidence="2" id="KW-0732">Signal</keyword>
<accession>A0ABM1SDQ8</accession>
<dbReference type="Gene3D" id="1.25.10.20">
    <property type="entry name" value="Vitellinogen, superhelical"/>
    <property type="match status" value="1"/>
</dbReference>
<sequence>MFPFVKTVFLLWISNIIVASPHDADTTVFFAEPLAGIAEDDLLFRFQCQPSEASVYQYQASSDLWGQIGEIKVTANLVVRCLGYDDKSNYGKKGLKYIIHASGIDVEIHPEGQMRDGQQEPPIGNNTEGNPLVPYELPFQIIQLADGAIPEIRFIEQDIDENSRNFKRHLASIISTRIQQIDSDFESSVLGDHNIHFSQETYQQSGTQHNLVHKTFRDEDIMKLGGARVDFNDVHDIDLLSNEVQDFVNGRLYSAGGFISVSMLSENDDSTTRQRRNVDSEMDDYFLVNAKYTLKLIKRISVNPDEEVAKGQEKQNFQSASLVAEVSRESAIQEQLQKMEGELLSPKETLKELFTLKGEKFIALGEKIQQVLEMEGQLPRAMTSKEWIKTVRQILPRRVLQSSCRKQMSPKCLMYIKMLVLAGGPASEKVIFDKLVKTKTDEDSYQQIVTLLGFIKTPSGNFIKKLLAHYKEVENNQPDLAPPLLETLGTVVSKSDETHLVSAFLKVLLSQLEKFGKECHITQDLATVFRSLGYLGHSAMINDILSFTEKCAGQPLISFMTAHVLRHVFHENQVQQWLLHTFKNSKDEEKKIILRVYNKQMKTLPLSDSRGLSSLKQSFSEFDRYLADHLMASNSLTEYTKEVYEWMSLKQSPKASQVVRLAQRKFKFPKKKDSGRRQKRSWTSKNCERWTPGNRYEIIQNDYEFMEDLIRYRRKGHCLAYKQVGPSKVNGRFYAAFFGGMKDEDKSLPDYKMFVKLAGQGRFFSKEFEVGSLAFSLYNGNSHFSLKIFEHTLADILRHGCQDNDKLYSNHFHIPLLNFYILIVKLSVGINLDPRQAININCQDNSYVIKPQAFLRVGGEAMGRMLTVKAGINVGMTLNYYLKSDIEPVPSLCYDFKHGFDPMEIGVEAWYQRWGFHSFIPSWSSVRVWRPRTVTWKIGRGAEYTWRPKTCILSPEDVPKYHSNETLSTVN</sequence>
<reference evidence="5" key="1">
    <citation type="submission" date="2025-08" db="UniProtKB">
        <authorList>
            <consortium name="RefSeq"/>
        </authorList>
    </citation>
    <scope>IDENTIFICATION</scope>
    <source>
        <tissue evidence="5">Muscle</tissue>
    </source>
</reference>
<dbReference type="Pfam" id="PF01347">
    <property type="entry name" value="Vitellogenin_N"/>
    <property type="match status" value="1"/>
</dbReference>
<dbReference type="InterPro" id="IPR001747">
    <property type="entry name" value="Vitellogenin_N"/>
</dbReference>
<proteinExistence type="predicted"/>
<gene>
    <name evidence="5" type="primary">LOC106459544</name>
</gene>
<feature type="domain" description="Vitellogenin" evidence="3">
    <location>
        <begin position="50"/>
        <end position="597"/>
    </location>
</feature>
<dbReference type="InterPro" id="IPR011030">
    <property type="entry name" value="Lipovitellin_superhlx_dom"/>
</dbReference>
<dbReference type="PROSITE" id="PS51211">
    <property type="entry name" value="VITELLOGENIN"/>
    <property type="match status" value="1"/>
</dbReference>
<name>A0ABM1SDQ8_LIMPO</name>
<evidence type="ECO:0000256" key="2">
    <source>
        <dbReference type="SAM" id="SignalP"/>
    </source>
</evidence>
<evidence type="ECO:0000259" key="3">
    <source>
        <dbReference type="PROSITE" id="PS51211"/>
    </source>
</evidence>
<comment type="caution">
    <text evidence="1">Lacks conserved residue(s) required for the propagation of feature annotation.</text>
</comment>
<dbReference type="GeneID" id="106459544"/>
<protein>
    <submittedName>
        <fullName evidence="5">Uncharacterized protein LOC106459544</fullName>
    </submittedName>
</protein>
<keyword evidence="4" id="KW-1185">Reference proteome</keyword>